<dbReference type="OrthoDB" id="10548770at2759"/>
<comment type="subcellular location">
    <subcellularLocation>
        <location evidence="1">Nucleus</location>
    </subcellularLocation>
</comment>
<proteinExistence type="predicted"/>
<dbReference type="AlphaFoldDB" id="A0A5J9SX88"/>
<name>A0A5J9SX88_9POAL</name>
<evidence type="ECO:0008006" key="8">
    <source>
        <dbReference type="Google" id="ProtNLM"/>
    </source>
</evidence>
<accession>A0A5J9SX88</accession>
<evidence type="ECO:0000313" key="7">
    <source>
        <dbReference type="Proteomes" id="UP000324897"/>
    </source>
</evidence>
<reference evidence="6 7" key="1">
    <citation type="journal article" date="2019" name="Sci. Rep.">
        <title>A high-quality genome of Eragrostis curvula grass provides insights into Poaceae evolution and supports new strategies to enhance forage quality.</title>
        <authorList>
            <person name="Carballo J."/>
            <person name="Santos B.A.C.M."/>
            <person name="Zappacosta D."/>
            <person name="Garbus I."/>
            <person name="Selva J.P."/>
            <person name="Gallo C.A."/>
            <person name="Diaz A."/>
            <person name="Albertini E."/>
            <person name="Caccamo M."/>
            <person name="Echenique V."/>
        </authorList>
    </citation>
    <scope>NUCLEOTIDE SEQUENCE [LARGE SCALE GENOMIC DNA]</scope>
    <source>
        <strain evidence="7">cv. Victoria</strain>
        <tissue evidence="6">Leaf</tissue>
    </source>
</reference>
<dbReference type="Proteomes" id="UP000324897">
    <property type="component" value="Unassembled WGS sequence"/>
</dbReference>
<evidence type="ECO:0000256" key="5">
    <source>
        <dbReference type="ARBA" id="ARBA00023242"/>
    </source>
</evidence>
<gene>
    <name evidence="6" type="ORF">EJB05_50899</name>
</gene>
<dbReference type="SUPFAM" id="SSF101936">
    <property type="entry name" value="DNA-binding pseudobarrel domain"/>
    <property type="match status" value="1"/>
</dbReference>
<keyword evidence="7" id="KW-1185">Reference proteome</keyword>
<keyword evidence="5" id="KW-0539">Nucleus</keyword>
<evidence type="ECO:0000313" key="6">
    <source>
        <dbReference type="EMBL" id="TVU03582.1"/>
    </source>
</evidence>
<dbReference type="GO" id="GO:0003677">
    <property type="term" value="F:DNA binding"/>
    <property type="evidence" value="ECO:0007669"/>
    <property type="project" value="UniProtKB-KW"/>
</dbReference>
<keyword evidence="4" id="KW-0804">Transcription</keyword>
<keyword evidence="2" id="KW-0805">Transcription regulation</keyword>
<organism evidence="6 7">
    <name type="scientific">Eragrostis curvula</name>
    <name type="common">weeping love grass</name>
    <dbReference type="NCBI Taxonomy" id="38414"/>
    <lineage>
        <taxon>Eukaryota</taxon>
        <taxon>Viridiplantae</taxon>
        <taxon>Streptophyta</taxon>
        <taxon>Embryophyta</taxon>
        <taxon>Tracheophyta</taxon>
        <taxon>Spermatophyta</taxon>
        <taxon>Magnoliopsida</taxon>
        <taxon>Liliopsida</taxon>
        <taxon>Poales</taxon>
        <taxon>Poaceae</taxon>
        <taxon>PACMAD clade</taxon>
        <taxon>Chloridoideae</taxon>
        <taxon>Eragrostideae</taxon>
        <taxon>Eragrostidinae</taxon>
        <taxon>Eragrostis</taxon>
    </lineage>
</organism>
<evidence type="ECO:0000256" key="4">
    <source>
        <dbReference type="ARBA" id="ARBA00023163"/>
    </source>
</evidence>
<dbReference type="Gene3D" id="2.40.330.10">
    <property type="entry name" value="DNA-binding pseudobarrel domain"/>
    <property type="match status" value="1"/>
</dbReference>
<keyword evidence="3" id="KW-0238">DNA-binding</keyword>
<dbReference type="EMBL" id="RWGY01000165">
    <property type="protein sequence ID" value="TVU03582.1"/>
    <property type="molecule type" value="Genomic_DNA"/>
</dbReference>
<evidence type="ECO:0000256" key="1">
    <source>
        <dbReference type="ARBA" id="ARBA00004123"/>
    </source>
</evidence>
<dbReference type="InterPro" id="IPR015300">
    <property type="entry name" value="DNA-bd_pseudobarrel_sf"/>
</dbReference>
<sequence>LAHPPSHRIPGHGVDGDPGARKHLRVLLPFSRNSLRIPDELAGGDRRRGGRLHGKKVWPVEVGQDGDGAFLGRGWRAFADACGVGGGWLLALRLRGRVVLTVKAFDDGSGLRELGAPIPPAGNRDSLAWQNLCWIEFLSDFLSRRLSFRVIKSESRKWNFILAG</sequence>
<feature type="non-terminal residue" evidence="6">
    <location>
        <position position="1"/>
    </location>
</feature>
<comment type="caution">
    <text evidence="6">The sequence shown here is derived from an EMBL/GenBank/DDBJ whole genome shotgun (WGS) entry which is preliminary data.</text>
</comment>
<dbReference type="GO" id="GO:0005634">
    <property type="term" value="C:nucleus"/>
    <property type="evidence" value="ECO:0007669"/>
    <property type="project" value="UniProtKB-SubCell"/>
</dbReference>
<protein>
    <recommendedName>
        <fullName evidence="8">TF-B3 domain-containing protein</fullName>
    </recommendedName>
</protein>
<evidence type="ECO:0000256" key="3">
    <source>
        <dbReference type="ARBA" id="ARBA00023125"/>
    </source>
</evidence>
<evidence type="ECO:0000256" key="2">
    <source>
        <dbReference type="ARBA" id="ARBA00023015"/>
    </source>
</evidence>